<dbReference type="Pfam" id="PF00753">
    <property type="entry name" value="Lactamase_B"/>
    <property type="match status" value="1"/>
</dbReference>
<reference evidence="3" key="1">
    <citation type="submission" date="2015-07" db="EMBL/GenBank/DDBJ databases">
        <authorList>
            <person name="Rodrigo-Torres Lidia"/>
            <person name="Arahal R.David."/>
        </authorList>
    </citation>
    <scope>NUCLEOTIDE SEQUENCE [LARGE SCALE GENOMIC DNA]</scope>
    <source>
        <strain evidence="3">CECT 5096</strain>
    </source>
</reference>
<dbReference type="InterPro" id="IPR036388">
    <property type="entry name" value="WH-like_DNA-bd_sf"/>
</dbReference>
<organism evidence="2 3">
    <name type="scientific">Roseibium album</name>
    <dbReference type="NCBI Taxonomy" id="311410"/>
    <lineage>
        <taxon>Bacteria</taxon>
        <taxon>Pseudomonadati</taxon>
        <taxon>Pseudomonadota</taxon>
        <taxon>Alphaproteobacteria</taxon>
        <taxon>Hyphomicrobiales</taxon>
        <taxon>Stappiaceae</taxon>
        <taxon>Roseibium</taxon>
    </lineage>
</organism>
<dbReference type="InterPro" id="IPR036866">
    <property type="entry name" value="RibonucZ/Hydroxyglut_hydro"/>
</dbReference>
<dbReference type="RefSeq" id="WP_055111422.1">
    <property type="nucleotide sequence ID" value="NZ_CXWA01000006.1"/>
</dbReference>
<dbReference type="Gene3D" id="1.10.10.10">
    <property type="entry name" value="Winged helix-like DNA-binding domain superfamily/Winged helix DNA-binding domain"/>
    <property type="match status" value="1"/>
</dbReference>
<dbReference type="InterPro" id="IPR041516">
    <property type="entry name" value="LACTB2_WH"/>
</dbReference>
<dbReference type="CDD" id="cd16278">
    <property type="entry name" value="metallo-hydrolase-like_MBL-fold"/>
    <property type="match status" value="1"/>
</dbReference>
<dbReference type="EC" id="3.-.-.-" evidence="2"/>
<dbReference type="Proteomes" id="UP000049983">
    <property type="component" value="Unassembled WGS sequence"/>
</dbReference>
<dbReference type="Pfam" id="PF17778">
    <property type="entry name" value="WHD_BLACT"/>
    <property type="match status" value="1"/>
</dbReference>
<accession>A0A0M6ZDG4</accession>
<evidence type="ECO:0000313" key="2">
    <source>
        <dbReference type="EMBL" id="CTQ73072.1"/>
    </source>
</evidence>
<protein>
    <submittedName>
        <fullName evidence="2">Beta-lactamase hydrolase-like protein</fullName>
        <ecNumber evidence="2">3.-.-.-</ecNumber>
    </submittedName>
</protein>
<dbReference type="AlphaFoldDB" id="A0A0M6ZDG4"/>
<dbReference type="Gene3D" id="3.60.15.10">
    <property type="entry name" value="Ribonuclease Z/Hydroxyacylglutathione hydrolase-like"/>
    <property type="match status" value="1"/>
</dbReference>
<sequence length="300" mass="32692">MKHDRDFNPEYGTPVEISPGIRRLTAENPGPFTFRGTNSYLLGSRRLVVVDPGPALPGHLNAILKAADGATIEAILVTHTHMDHSPGARLLKNETGAPIVGCGPHRAARDLFEGEVNPLDSSGDKEHIPDRLLTDSETFTATEFSIETIATPGHTANHLCFAIQGEDIILSADHVMGWSTSIVAPPDGAMRDYMTSIEKMLDRSENTYFPGHGGRIHDAHSYVLDLKQHRLNREASILATVSERERTIKEIVAELYAEVNPSLHPAAGLSVYAHLEDLVERGLVSARPDLSLTAGYKRTA</sequence>
<dbReference type="SUPFAM" id="SSF56281">
    <property type="entry name" value="Metallo-hydrolase/oxidoreductase"/>
    <property type="match status" value="1"/>
</dbReference>
<gene>
    <name evidence="2" type="primary">blh_3</name>
    <name evidence="2" type="ORF">LA5096_03512</name>
</gene>
<dbReference type="EMBL" id="CXWC01000011">
    <property type="protein sequence ID" value="CTQ73072.1"/>
    <property type="molecule type" value="Genomic_DNA"/>
</dbReference>
<keyword evidence="2" id="KW-0378">Hydrolase</keyword>
<dbReference type="InterPro" id="IPR001279">
    <property type="entry name" value="Metallo-B-lactamas"/>
</dbReference>
<dbReference type="GeneID" id="97670852"/>
<evidence type="ECO:0000313" key="3">
    <source>
        <dbReference type="Proteomes" id="UP000049983"/>
    </source>
</evidence>
<dbReference type="PANTHER" id="PTHR23131:SF0">
    <property type="entry name" value="ENDORIBONUCLEASE LACTB2"/>
    <property type="match status" value="1"/>
</dbReference>
<proteinExistence type="predicted"/>
<dbReference type="InterPro" id="IPR050662">
    <property type="entry name" value="Sec-metab_biosynth-thioest"/>
</dbReference>
<evidence type="ECO:0000259" key="1">
    <source>
        <dbReference type="SMART" id="SM00849"/>
    </source>
</evidence>
<name>A0A0M6ZDG4_9HYPH</name>
<keyword evidence="3" id="KW-1185">Reference proteome</keyword>
<feature type="domain" description="Metallo-beta-lactamase" evidence="1">
    <location>
        <begin position="36"/>
        <end position="212"/>
    </location>
</feature>
<dbReference type="GO" id="GO:0016787">
    <property type="term" value="F:hydrolase activity"/>
    <property type="evidence" value="ECO:0007669"/>
    <property type="project" value="UniProtKB-KW"/>
</dbReference>
<dbReference type="STRING" id="311410.LA5095_00372"/>
<dbReference type="SMART" id="SM00849">
    <property type="entry name" value="Lactamase_B"/>
    <property type="match status" value="1"/>
</dbReference>
<dbReference type="PANTHER" id="PTHR23131">
    <property type="entry name" value="ENDORIBONUCLEASE LACTB2"/>
    <property type="match status" value="1"/>
</dbReference>
<dbReference type="OrthoDB" id="9788263at2"/>